<name>A0AAV2SWA7_MEGNR</name>
<dbReference type="EMBL" id="CAXKWB010153829">
    <property type="protein sequence ID" value="CAL4248581.1"/>
    <property type="molecule type" value="Genomic_DNA"/>
</dbReference>
<feature type="region of interest" description="Disordered" evidence="1">
    <location>
        <begin position="1"/>
        <end position="42"/>
    </location>
</feature>
<feature type="non-terminal residue" evidence="2">
    <location>
        <position position="1"/>
    </location>
</feature>
<proteinExistence type="predicted"/>
<feature type="compositionally biased region" description="Basic and acidic residues" evidence="1">
    <location>
        <begin position="1"/>
        <end position="17"/>
    </location>
</feature>
<protein>
    <submittedName>
        <fullName evidence="2">Uncharacterized protein</fullName>
    </submittedName>
</protein>
<evidence type="ECO:0000313" key="2">
    <source>
        <dbReference type="EMBL" id="CAL4248581.1"/>
    </source>
</evidence>
<gene>
    <name evidence="2" type="ORF">MNOR_LOCUS41468</name>
</gene>
<sequence length="203" mass="23861">NSEVINKDVDPDSHHLQVPESSDDCLIRSRSKKDNKREKIKGVFRSRSAGKYDEAIGIFPSPSRKSSITRSLSESKFKENCTDVNDDNEKENILQALKRKCSEKYEKFSAMNEQNVVVRFLWNSKKHSNILRRSLDYGTVQFPYVTEFKHPKRDIYLLSLRQLKKDKKIADCYVRHERVYYQLIGAGQRVEIRCDEDLYALYE</sequence>
<dbReference type="Proteomes" id="UP001497623">
    <property type="component" value="Unassembled WGS sequence"/>
</dbReference>
<feature type="non-terminal residue" evidence="2">
    <location>
        <position position="203"/>
    </location>
</feature>
<evidence type="ECO:0000256" key="1">
    <source>
        <dbReference type="SAM" id="MobiDB-lite"/>
    </source>
</evidence>
<reference evidence="2 3" key="1">
    <citation type="submission" date="2024-05" db="EMBL/GenBank/DDBJ databases">
        <authorList>
            <person name="Wallberg A."/>
        </authorList>
    </citation>
    <scope>NUCLEOTIDE SEQUENCE [LARGE SCALE GENOMIC DNA]</scope>
</reference>
<comment type="caution">
    <text evidence="2">The sequence shown here is derived from an EMBL/GenBank/DDBJ whole genome shotgun (WGS) entry which is preliminary data.</text>
</comment>
<dbReference type="AlphaFoldDB" id="A0AAV2SWA7"/>
<organism evidence="2 3">
    <name type="scientific">Meganyctiphanes norvegica</name>
    <name type="common">Northern krill</name>
    <name type="synonym">Thysanopoda norvegica</name>
    <dbReference type="NCBI Taxonomy" id="48144"/>
    <lineage>
        <taxon>Eukaryota</taxon>
        <taxon>Metazoa</taxon>
        <taxon>Ecdysozoa</taxon>
        <taxon>Arthropoda</taxon>
        <taxon>Crustacea</taxon>
        <taxon>Multicrustacea</taxon>
        <taxon>Malacostraca</taxon>
        <taxon>Eumalacostraca</taxon>
        <taxon>Eucarida</taxon>
        <taxon>Euphausiacea</taxon>
        <taxon>Euphausiidae</taxon>
        <taxon>Meganyctiphanes</taxon>
    </lineage>
</organism>
<keyword evidence="3" id="KW-1185">Reference proteome</keyword>
<accession>A0AAV2SWA7</accession>
<evidence type="ECO:0000313" key="3">
    <source>
        <dbReference type="Proteomes" id="UP001497623"/>
    </source>
</evidence>